<comment type="caution">
    <text evidence="2">The sequence shown here is derived from an EMBL/GenBank/DDBJ whole genome shotgun (WGS) entry which is preliminary data.</text>
</comment>
<proteinExistence type="predicted"/>
<accession>A0A5J4IPI3</accession>
<dbReference type="EMBL" id="BKCG01000003">
    <property type="protein sequence ID" value="GER59579.1"/>
    <property type="molecule type" value="Genomic_DNA"/>
</dbReference>
<dbReference type="Proteomes" id="UP000326509">
    <property type="component" value="Unassembled WGS sequence"/>
</dbReference>
<dbReference type="AlphaFoldDB" id="A0A5J4IPI3"/>
<evidence type="ECO:0000313" key="3">
    <source>
        <dbReference type="Proteomes" id="UP000326509"/>
    </source>
</evidence>
<feature type="signal peptide" evidence="1">
    <location>
        <begin position="1"/>
        <end position="26"/>
    </location>
</feature>
<evidence type="ECO:0000313" key="2">
    <source>
        <dbReference type="EMBL" id="GER59579.1"/>
    </source>
</evidence>
<protein>
    <recommendedName>
        <fullName evidence="4">Secreted protein</fullName>
    </recommendedName>
</protein>
<keyword evidence="3" id="KW-1185">Reference proteome</keyword>
<gene>
    <name evidence="2" type="ORF">ULMA_16870</name>
</gene>
<organism evidence="2 3">
    <name type="scientific">Patiriisocius marinus</name>
    <dbReference type="NCBI Taxonomy" id="1397112"/>
    <lineage>
        <taxon>Bacteria</taxon>
        <taxon>Pseudomonadati</taxon>
        <taxon>Bacteroidota</taxon>
        <taxon>Flavobacteriia</taxon>
        <taxon>Flavobacteriales</taxon>
        <taxon>Flavobacteriaceae</taxon>
        <taxon>Patiriisocius</taxon>
    </lineage>
</organism>
<evidence type="ECO:0000256" key="1">
    <source>
        <dbReference type="SAM" id="SignalP"/>
    </source>
</evidence>
<feature type="chain" id="PRO_5023820324" description="Secreted protein" evidence="1">
    <location>
        <begin position="27"/>
        <end position="225"/>
    </location>
</feature>
<evidence type="ECO:0008006" key="4">
    <source>
        <dbReference type="Google" id="ProtNLM"/>
    </source>
</evidence>
<sequence length="225" mass="25053">MISSINQHMKIAVFLLTIFISTVSWAQFDNPSNETVKFEQIEEVVPDNTALNIPATSVPGLSVDKPKYELKNDRGLGEEDPKPIGINTDDGFLTVKTDMTPKSFLKDKEATDEYDRDQALGQLSTKGSYVNVVYRDHQSVDGDRIRVYVNDDIVQSDISLDSSFKGFNLNLVPGRNAIDFQALNQGDSGPNTAELHVYDDKGILISKNEWNLLTGRKATILVIKE</sequence>
<reference evidence="2 3" key="1">
    <citation type="submission" date="2019-08" db="EMBL/GenBank/DDBJ databases">
        <title>Draft genome sequence of Ulvibacter marinus type strain NBRC 109484.</title>
        <authorList>
            <person name="Kawano K."/>
            <person name="Ushijima N."/>
            <person name="Kihara M."/>
            <person name="Itoh H."/>
        </authorList>
    </citation>
    <scope>NUCLEOTIDE SEQUENCE [LARGE SCALE GENOMIC DNA]</scope>
    <source>
        <strain evidence="2 3">NBRC 109484</strain>
    </source>
</reference>
<keyword evidence="1" id="KW-0732">Signal</keyword>
<name>A0A5J4IPI3_9FLAO</name>